<reference evidence="4 5" key="1">
    <citation type="submission" date="2019-01" db="EMBL/GenBank/DDBJ databases">
        <authorList>
            <person name="Sayadi A."/>
        </authorList>
    </citation>
    <scope>NUCLEOTIDE SEQUENCE [LARGE SCALE GENOMIC DNA]</scope>
</reference>
<feature type="compositionally biased region" description="Polar residues" evidence="1">
    <location>
        <begin position="65"/>
        <end position="75"/>
    </location>
</feature>
<sequence>MVTTMCRLQLFLELLLLAADLIAAAPIERKGGSEVEKTLEDFLSAYYDEFVEKRTEESDIHDTMQGDQPSNNINASEPEEVRNLSDLEHRKQSREKSKENWIQVIKENLLRQLGRDNTTIFQRPNDGSLSSLNVSQILPGFLNSTNLIPDDQITEKIRSFYPSCEVPENMDANVWKDEQVMNLFFNFDYAAESRNTNVATATLRLYRLPENSTKSNSKSPDCSNNSTEDDRLLRISIYWYTKPATKKRRAKKRLSDSKVITESSKWVELSAKPALRSWQRGRNLGLAVVVEDQEGDLLDAHRYFKGATCTVGASTPRPIPTIIRDAAEQTNKLGSLLGLPGRNSTAALHTDVRLLPTIDGFE</sequence>
<organism evidence="4 5">
    <name type="scientific">Callosobruchus maculatus</name>
    <name type="common">Southern cowpea weevil</name>
    <name type="synonym">Pulse bruchid</name>
    <dbReference type="NCBI Taxonomy" id="64391"/>
    <lineage>
        <taxon>Eukaryota</taxon>
        <taxon>Metazoa</taxon>
        <taxon>Ecdysozoa</taxon>
        <taxon>Arthropoda</taxon>
        <taxon>Hexapoda</taxon>
        <taxon>Insecta</taxon>
        <taxon>Pterygota</taxon>
        <taxon>Neoptera</taxon>
        <taxon>Endopterygota</taxon>
        <taxon>Coleoptera</taxon>
        <taxon>Polyphaga</taxon>
        <taxon>Cucujiformia</taxon>
        <taxon>Chrysomeloidea</taxon>
        <taxon>Chrysomelidae</taxon>
        <taxon>Bruchinae</taxon>
        <taxon>Bruchini</taxon>
        <taxon>Callosobruchus</taxon>
    </lineage>
</organism>
<evidence type="ECO:0000256" key="1">
    <source>
        <dbReference type="SAM" id="MobiDB-lite"/>
    </source>
</evidence>
<gene>
    <name evidence="4" type="ORF">CALMAC_LOCUS2748</name>
</gene>
<evidence type="ECO:0000313" key="5">
    <source>
        <dbReference type="Proteomes" id="UP000410492"/>
    </source>
</evidence>
<dbReference type="EMBL" id="CAACVG010003468">
    <property type="protein sequence ID" value="VEN37530.1"/>
    <property type="molecule type" value="Genomic_DNA"/>
</dbReference>
<dbReference type="Pfam" id="PF00688">
    <property type="entry name" value="TGFb_propeptide"/>
    <property type="match status" value="1"/>
</dbReference>
<name>A0A653BQ96_CALMS</name>
<feature type="domain" description="TGF-beta propeptide" evidence="3">
    <location>
        <begin position="157"/>
        <end position="294"/>
    </location>
</feature>
<accession>A0A653BQ96</accession>
<evidence type="ECO:0000256" key="2">
    <source>
        <dbReference type="SAM" id="SignalP"/>
    </source>
</evidence>
<feature type="compositionally biased region" description="Basic and acidic residues" evidence="1">
    <location>
        <begin position="79"/>
        <end position="95"/>
    </location>
</feature>
<dbReference type="Gene3D" id="2.60.120.970">
    <property type="match status" value="1"/>
</dbReference>
<proteinExistence type="predicted"/>
<dbReference type="Proteomes" id="UP000410492">
    <property type="component" value="Unassembled WGS sequence"/>
</dbReference>
<keyword evidence="2" id="KW-0732">Signal</keyword>
<dbReference type="OrthoDB" id="6287506at2759"/>
<dbReference type="AlphaFoldDB" id="A0A653BQ96"/>
<dbReference type="InterPro" id="IPR001111">
    <property type="entry name" value="TGF-b_propeptide"/>
</dbReference>
<evidence type="ECO:0000313" key="4">
    <source>
        <dbReference type="EMBL" id="VEN37530.1"/>
    </source>
</evidence>
<feature type="region of interest" description="Disordered" evidence="1">
    <location>
        <begin position="56"/>
        <end position="95"/>
    </location>
</feature>
<protein>
    <recommendedName>
        <fullName evidence="3">TGF-beta propeptide domain-containing protein</fullName>
    </recommendedName>
</protein>
<feature type="signal peptide" evidence="2">
    <location>
        <begin position="1"/>
        <end position="24"/>
    </location>
</feature>
<keyword evidence="5" id="KW-1185">Reference proteome</keyword>
<feature type="chain" id="PRO_5025056213" description="TGF-beta propeptide domain-containing protein" evidence="2">
    <location>
        <begin position="25"/>
        <end position="362"/>
    </location>
</feature>
<evidence type="ECO:0000259" key="3">
    <source>
        <dbReference type="Pfam" id="PF00688"/>
    </source>
</evidence>